<dbReference type="Pfam" id="PF03259">
    <property type="entry name" value="Robl_LC7"/>
    <property type="match status" value="1"/>
</dbReference>
<dbReference type="PANTHER" id="PTHR10779">
    <property type="entry name" value="DYNEIN LIGHT CHAIN ROADBLOCK"/>
    <property type="match status" value="1"/>
</dbReference>
<organism evidence="3 4">
    <name type="scientific">Dissophora globulifera</name>
    <dbReference type="NCBI Taxonomy" id="979702"/>
    <lineage>
        <taxon>Eukaryota</taxon>
        <taxon>Fungi</taxon>
        <taxon>Fungi incertae sedis</taxon>
        <taxon>Mucoromycota</taxon>
        <taxon>Mortierellomycotina</taxon>
        <taxon>Mortierellomycetes</taxon>
        <taxon>Mortierellales</taxon>
        <taxon>Mortierellaceae</taxon>
        <taxon>Dissophora</taxon>
    </lineage>
</organism>
<dbReference type="Gene3D" id="3.30.450.30">
    <property type="entry name" value="Dynein light chain 2a, cytoplasmic"/>
    <property type="match status" value="1"/>
</dbReference>
<evidence type="ECO:0000259" key="2">
    <source>
        <dbReference type="Pfam" id="PF03259"/>
    </source>
</evidence>
<dbReference type="EMBL" id="JAAAIP010000393">
    <property type="protein sequence ID" value="KAG0318028.1"/>
    <property type="molecule type" value="Genomic_DNA"/>
</dbReference>
<dbReference type="Proteomes" id="UP000738325">
    <property type="component" value="Unassembled WGS sequence"/>
</dbReference>
<evidence type="ECO:0000313" key="4">
    <source>
        <dbReference type="Proteomes" id="UP000738325"/>
    </source>
</evidence>
<proteinExistence type="inferred from homology"/>
<dbReference type="SUPFAM" id="SSF103196">
    <property type="entry name" value="Roadblock/LC7 domain"/>
    <property type="match status" value="1"/>
</dbReference>
<gene>
    <name evidence="3" type="ORF">BGZ99_005909</name>
</gene>
<sequence>MIRSTFEAARGQHYATLMSDLIRVARDAVAKADDQDELTFLRIRTKKNEIMICPVLIPESS</sequence>
<dbReference type="InterPro" id="IPR004942">
    <property type="entry name" value="Roadblock/LAMTOR2_dom"/>
</dbReference>
<keyword evidence="4" id="KW-1185">Reference proteome</keyword>
<comment type="similarity">
    <text evidence="1">Belongs to the GAMAD family.</text>
</comment>
<protein>
    <recommendedName>
        <fullName evidence="2">Roadblock/LAMTOR2 domain-containing protein</fullName>
    </recommendedName>
</protein>
<feature type="domain" description="Roadblock/LAMTOR2" evidence="2">
    <location>
        <begin position="2"/>
        <end position="55"/>
    </location>
</feature>
<accession>A0A9P6USS4</accession>
<dbReference type="AlphaFoldDB" id="A0A9P6USS4"/>
<evidence type="ECO:0000313" key="3">
    <source>
        <dbReference type="EMBL" id="KAG0318028.1"/>
    </source>
</evidence>
<name>A0A9P6USS4_9FUNG</name>
<reference evidence="3" key="1">
    <citation type="journal article" date="2020" name="Fungal Divers.">
        <title>Resolving the Mortierellaceae phylogeny through synthesis of multi-gene phylogenetics and phylogenomics.</title>
        <authorList>
            <person name="Vandepol N."/>
            <person name="Liber J."/>
            <person name="Desiro A."/>
            <person name="Na H."/>
            <person name="Kennedy M."/>
            <person name="Barry K."/>
            <person name="Grigoriev I.V."/>
            <person name="Miller A.N."/>
            <person name="O'Donnell K."/>
            <person name="Stajich J.E."/>
            <person name="Bonito G."/>
        </authorList>
    </citation>
    <scope>NUCLEOTIDE SEQUENCE</scope>
    <source>
        <strain evidence="3">REB-010B</strain>
    </source>
</reference>
<comment type="caution">
    <text evidence="3">The sequence shown here is derived from an EMBL/GenBank/DDBJ whole genome shotgun (WGS) entry which is preliminary data.</text>
</comment>
<evidence type="ECO:0000256" key="1">
    <source>
        <dbReference type="ARBA" id="ARBA00007191"/>
    </source>
</evidence>